<dbReference type="InterPro" id="IPR025962">
    <property type="entry name" value="SdpI/YhfL"/>
</dbReference>
<keyword evidence="1" id="KW-0812">Transmembrane</keyword>
<accession>U2PZ71</accession>
<comment type="caution">
    <text evidence="2">The sequence shown here is derived from an EMBL/GenBank/DDBJ whole genome shotgun (WGS) entry which is preliminary data.</text>
</comment>
<evidence type="ECO:0000313" key="3">
    <source>
        <dbReference type="Proteomes" id="UP000017052"/>
    </source>
</evidence>
<evidence type="ECO:0000313" key="2">
    <source>
        <dbReference type="EMBL" id="ERK49024.1"/>
    </source>
</evidence>
<dbReference type="OrthoDB" id="3842351at2"/>
<organism evidence="2 3">
    <name type="scientific">Propionibacterium acidifaciens F0233</name>
    <dbReference type="NCBI Taxonomy" id="553198"/>
    <lineage>
        <taxon>Bacteria</taxon>
        <taxon>Bacillati</taxon>
        <taxon>Actinomycetota</taxon>
        <taxon>Actinomycetes</taxon>
        <taxon>Propionibacteriales</taxon>
        <taxon>Propionibacteriaceae</taxon>
        <taxon>Propionibacterium</taxon>
    </lineage>
</organism>
<evidence type="ECO:0000256" key="1">
    <source>
        <dbReference type="SAM" id="Phobius"/>
    </source>
</evidence>
<proteinExistence type="predicted"/>
<dbReference type="Pfam" id="PF13630">
    <property type="entry name" value="SdpI"/>
    <property type="match status" value="1"/>
</dbReference>
<feature type="transmembrane region" description="Helical" evidence="1">
    <location>
        <begin position="93"/>
        <end position="114"/>
    </location>
</feature>
<name>U2PZ71_9ACTN</name>
<keyword evidence="1" id="KW-0472">Membrane</keyword>
<protein>
    <submittedName>
        <fullName evidence="2">SdpI/YhfL family protein</fullName>
    </submittedName>
</protein>
<gene>
    <name evidence="2" type="ORF">HMPREF0682_1649</name>
</gene>
<dbReference type="Proteomes" id="UP000017052">
    <property type="component" value="Unassembled WGS sequence"/>
</dbReference>
<keyword evidence="1" id="KW-1133">Transmembrane helix</keyword>
<feature type="transmembrane region" description="Helical" evidence="1">
    <location>
        <begin position="6"/>
        <end position="28"/>
    </location>
</feature>
<feature type="transmembrane region" description="Helical" evidence="1">
    <location>
        <begin position="67"/>
        <end position="87"/>
    </location>
</feature>
<sequence>MTGISSTGWIMFMLDMVLLVAAVLTYYAQSRPRAKPNRWAGIRIRVVASSPEVWRAAHREAFRWERVNLVCFCGAAVICLLTLRSWHLVLAESILYCGYLIPFGFNVRHACAVARRMVDSQSRREDGARPMMVAEGGFAGCGGVRVGASRRVRGADGWRPDRTGCSWSGLRDRVMQELTGMRR</sequence>
<dbReference type="AlphaFoldDB" id="U2PZ71"/>
<reference evidence="2" key="1">
    <citation type="submission" date="2013-08" db="EMBL/GenBank/DDBJ databases">
        <authorList>
            <person name="Durkin A.S."/>
            <person name="Haft D.R."/>
            <person name="McCorrison J."/>
            <person name="Torralba M."/>
            <person name="Gillis M."/>
            <person name="Haft D.H."/>
            <person name="Methe B."/>
            <person name="Sutton G."/>
            <person name="Nelson K.E."/>
        </authorList>
    </citation>
    <scope>NUCLEOTIDE SEQUENCE [LARGE SCALE GENOMIC DNA]</scope>
    <source>
        <strain evidence="2">F0233</strain>
    </source>
</reference>
<dbReference type="EMBL" id="ACVN02000333">
    <property type="protein sequence ID" value="ERK49024.1"/>
    <property type="molecule type" value="Genomic_DNA"/>
</dbReference>
<keyword evidence="3" id="KW-1185">Reference proteome</keyword>